<dbReference type="InterPro" id="IPR005488">
    <property type="entry name" value="Etherase_MurQ"/>
</dbReference>
<dbReference type="AlphaFoldDB" id="A0A928DPY0"/>
<comment type="pathway">
    <text evidence="3">Amino-sugar metabolism; N-acetylmuramate degradation.</text>
</comment>
<dbReference type="GO" id="GO:0097367">
    <property type="term" value="F:carbohydrate derivative binding"/>
    <property type="evidence" value="ECO:0007669"/>
    <property type="project" value="InterPro"/>
</dbReference>
<gene>
    <name evidence="3 5" type="primary">murQ</name>
    <name evidence="5" type="ORF">E7027_02500</name>
</gene>
<dbReference type="InterPro" id="IPR040190">
    <property type="entry name" value="MURQ/GCKR"/>
</dbReference>
<dbReference type="PANTHER" id="PTHR10088:SF4">
    <property type="entry name" value="GLUCOKINASE REGULATORY PROTEIN"/>
    <property type="match status" value="1"/>
</dbReference>
<dbReference type="GO" id="GO:0009254">
    <property type="term" value="P:peptidoglycan turnover"/>
    <property type="evidence" value="ECO:0007669"/>
    <property type="project" value="TreeGrafter"/>
</dbReference>
<feature type="domain" description="SIS" evidence="4">
    <location>
        <begin position="54"/>
        <end position="215"/>
    </location>
</feature>
<evidence type="ECO:0000256" key="3">
    <source>
        <dbReference type="HAMAP-Rule" id="MF_00068"/>
    </source>
</evidence>
<dbReference type="Gene3D" id="3.40.50.10490">
    <property type="entry name" value="Glucose-6-phosphate isomerase like protein, domain 1"/>
    <property type="match status" value="1"/>
</dbReference>
<feature type="active site" description="Proton donor" evidence="3">
    <location>
        <position position="82"/>
    </location>
</feature>
<keyword evidence="2 3" id="KW-0119">Carbohydrate metabolism</keyword>
<dbReference type="NCBIfam" id="NF009222">
    <property type="entry name" value="PRK12570.1"/>
    <property type="match status" value="1"/>
</dbReference>
<comment type="miscellaneous">
    <text evidence="3">A lyase-type mechanism (elimination/hydration) is suggested for the cleavage of the lactyl ether bond of MurNAc 6-phosphate, with the formation of an alpha,beta-unsaturated aldehyde intermediate with (E)-stereochemistry, followed by the syn addition of water to give product.</text>
</comment>
<evidence type="ECO:0000256" key="2">
    <source>
        <dbReference type="ARBA" id="ARBA00023277"/>
    </source>
</evidence>
<dbReference type="Proteomes" id="UP000725649">
    <property type="component" value="Unassembled WGS sequence"/>
</dbReference>
<protein>
    <recommendedName>
        <fullName evidence="3">N-acetylmuramic acid 6-phosphate etherase</fullName>
        <shortName evidence="3">MurNAc-6-P etherase</shortName>
        <ecNumber evidence="3">4.2.1.126</ecNumber>
    </recommendedName>
    <alternativeName>
        <fullName evidence="3">N-acetylmuramic acid 6-phosphate hydrolase</fullName>
    </alternativeName>
    <alternativeName>
        <fullName evidence="3">N-acetylmuramic acid 6-phosphate lyase</fullName>
    </alternativeName>
</protein>
<comment type="catalytic activity">
    <reaction evidence="3">
        <text>N-acetyl-D-muramate 6-phosphate + H2O = N-acetyl-D-glucosamine 6-phosphate + (R)-lactate</text>
        <dbReference type="Rhea" id="RHEA:26410"/>
        <dbReference type="ChEBI" id="CHEBI:15377"/>
        <dbReference type="ChEBI" id="CHEBI:16004"/>
        <dbReference type="ChEBI" id="CHEBI:57513"/>
        <dbReference type="ChEBI" id="CHEBI:58722"/>
        <dbReference type="EC" id="4.2.1.126"/>
    </reaction>
</comment>
<feature type="active site" evidence="3">
    <location>
        <position position="113"/>
    </location>
</feature>
<comment type="similarity">
    <text evidence="3">Belongs to the GCKR-like family. MurNAc-6-P etherase subfamily.</text>
</comment>
<evidence type="ECO:0000313" key="5">
    <source>
        <dbReference type="EMBL" id="MBE6420996.1"/>
    </source>
</evidence>
<comment type="subunit">
    <text evidence="3">Homodimer.</text>
</comment>
<name>A0A928DPY0_9BACT</name>
<dbReference type="PROSITE" id="PS01272">
    <property type="entry name" value="GCKR"/>
    <property type="match status" value="1"/>
</dbReference>
<dbReference type="NCBIfam" id="NF003915">
    <property type="entry name" value="PRK05441.1"/>
    <property type="match status" value="1"/>
</dbReference>
<dbReference type="CDD" id="cd05007">
    <property type="entry name" value="SIS_Etherase"/>
    <property type="match status" value="1"/>
</dbReference>
<dbReference type="GO" id="GO:0016835">
    <property type="term" value="F:carbon-oxygen lyase activity"/>
    <property type="evidence" value="ECO:0007669"/>
    <property type="project" value="UniProtKB-UniRule"/>
</dbReference>
<dbReference type="EMBL" id="SUVG01000003">
    <property type="protein sequence ID" value="MBE6420996.1"/>
    <property type="molecule type" value="Genomic_DNA"/>
</dbReference>
<comment type="caution">
    <text evidence="5">The sequence shown here is derived from an EMBL/GenBank/DDBJ whole genome shotgun (WGS) entry which is preliminary data.</text>
</comment>
<accession>A0A928DPY0</accession>
<dbReference type="Gene3D" id="1.10.8.1080">
    <property type="match status" value="1"/>
</dbReference>
<dbReference type="InterPro" id="IPR001347">
    <property type="entry name" value="SIS_dom"/>
</dbReference>
<dbReference type="EC" id="4.2.1.126" evidence="3"/>
<dbReference type="InterPro" id="IPR046348">
    <property type="entry name" value="SIS_dom_sf"/>
</dbReference>
<keyword evidence="1 3" id="KW-0456">Lyase</keyword>
<evidence type="ECO:0000256" key="1">
    <source>
        <dbReference type="ARBA" id="ARBA00023239"/>
    </source>
</evidence>
<dbReference type="PANTHER" id="PTHR10088">
    <property type="entry name" value="GLUCOKINASE REGULATORY PROTEIN"/>
    <property type="match status" value="1"/>
</dbReference>
<proteinExistence type="inferred from homology"/>
<dbReference type="GO" id="GO:0046348">
    <property type="term" value="P:amino sugar catabolic process"/>
    <property type="evidence" value="ECO:0007669"/>
    <property type="project" value="InterPro"/>
</dbReference>
<dbReference type="SUPFAM" id="SSF53697">
    <property type="entry name" value="SIS domain"/>
    <property type="match status" value="1"/>
</dbReference>
<evidence type="ECO:0000313" key="6">
    <source>
        <dbReference type="Proteomes" id="UP000725649"/>
    </source>
</evidence>
<dbReference type="GO" id="GO:0016803">
    <property type="term" value="F:ether hydrolase activity"/>
    <property type="evidence" value="ECO:0007669"/>
    <property type="project" value="TreeGrafter"/>
</dbReference>
<dbReference type="Pfam" id="PF22645">
    <property type="entry name" value="GKRP_SIS_N"/>
    <property type="match status" value="1"/>
</dbReference>
<evidence type="ECO:0000259" key="4">
    <source>
        <dbReference type="PROSITE" id="PS51464"/>
    </source>
</evidence>
<dbReference type="InterPro" id="IPR005486">
    <property type="entry name" value="Glucokinase_regulatory_CS"/>
</dbReference>
<sequence>MNKISPTEQINPLTKGLDKMTPLQIARAINAEDFTAAKAVKKAHKQIAQVMVMAAQTHASRKKIIFIGAGTSGRLGILEAVECVPTFGVKPSQIIGLIAGGKKAVFRSQEGAEDDDKQGAKEITQKARKGDLVIGLAASGKTPYVQGALKAAQKLGAQTALVSCNPYAPAEYAQVHICLETGPEALSGSTRMKAGTATKLALNAITTGAMTLCGKTYGNLMIDVQPSNKKLVARAVRLICQVAQTDEKTAISLLKNSGKSVKTAVVMHKKKVSRQEANKLLQKHKGFLTEVIDD</sequence>
<comment type="function">
    <text evidence="3">Specifically catalyzes the cleavage of the D-lactyl ether substituent of MurNAc 6-phosphate, producing GlcNAc 6-phosphate and D-lactate.</text>
</comment>
<reference evidence="5" key="1">
    <citation type="submission" date="2019-04" db="EMBL/GenBank/DDBJ databases">
        <title>Evolution of Biomass-Degrading Anaerobic Consortia Revealed by Metagenomics.</title>
        <authorList>
            <person name="Peng X."/>
        </authorList>
    </citation>
    <scope>NUCLEOTIDE SEQUENCE</scope>
    <source>
        <strain evidence="5">SIG66</strain>
    </source>
</reference>
<dbReference type="NCBIfam" id="TIGR00274">
    <property type="entry name" value="N-acetylmuramic acid 6-phosphate etherase"/>
    <property type="match status" value="1"/>
</dbReference>
<dbReference type="PROSITE" id="PS51464">
    <property type="entry name" value="SIS"/>
    <property type="match status" value="1"/>
</dbReference>
<organism evidence="5 6">
    <name type="scientific">Candidatus Avelusimicrobium gallicola</name>
    <dbReference type="NCBI Taxonomy" id="2562704"/>
    <lineage>
        <taxon>Bacteria</taxon>
        <taxon>Pseudomonadati</taxon>
        <taxon>Elusimicrobiota</taxon>
        <taxon>Elusimicrobia</taxon>
        <taxon>Elusimicrobiales</taxon>
        <taxon>Elusimicrobiaceae</taxon>
        <taxon>Candidatus Avelusimicrobium</taxon>
    </lineage>
</organism>
<dbReference type="HAMAP" id="MF_00068">
    <property type="entry name" value="MurQ"/>
    <property type="match status" value="1"/>
</dbReference>